<dbReference type="Gene3D" id="3.30.9.10">
    <property type="entry name" value="D-Amino Acid Oxidase, subunit A, domain 2"/>
    <property type="match status" value="1"/>
</dbReference>
<keyword evidence="3" id="KW-0285">Flavoprotein</keyword>
<reference evidence="9 10" key="1">
    <citation type="journal article" date="2014" name="Genome Biol. Evol.">
        <title>Comparative genomics and transcriptomics analyses reveal divergent lifestyle features of nematode endoparasitic fungus Hirsutella minnesotensis.</title>
        <authorList>
            <person name="Lai Y."/>
            <person name="Liu K."/>
            <person name="Zhang X."/>
            <person name="Zhang X."/>
            <person name="Li K."/>
            <person name="Wang N."/>
            <person name="Shu C."/>
            <person name="Wu Y."/>
            <person name="Wang C."/>
            <person name="Bushley K.E."/>
            <person name="Xiang M."/>
            <person name="Liu X."/>
        </authorList>
    </citation>
    <scope>NUCLEOTIDE SEQUENCE [LARGE SCALE GENOMIC DNA]</scope>
    <source>
        <strain evidence="9 10">3608</strain>
    </source>
</reference>
<keyword evidence="4 6" id="KW-0274">FAD</keyword>
<accession>A0A0F7ZP61</accession>
<organism evidence="9 10">
    <name type="scientific">Hirsutella minnesotensis 3608</name>
    <dbReference type="NCBI Taxonomy" id="1043627"/>
    <lineage>
        <taxon>Eukaryota</taxon>
        <taxon>Fungi</taxon>
        <taxon>Dikarya</taxon>
        <taxon>Ascomycota</taxon>
        <taxon>Pezizomycotina</taxon>
        <taxon>Sordariomycetes</taxon>
        <taxon>Hypocreomycetidae</taxon>
        <taxon>Hypocreales</taxon>
        <taxon>Ophiocordycipitaceae</taxon>
        <taxon>Hirsutella</taxon>
    </lineage>
</organism>
<evidence type="ECO:0000259" key="8">
    <source>
        <dbReference type="Pfam" id="PF01266"/>
    </source>
</evidence>
<dbReference type="GO" id="GO:0005737">
    <property type="term" value="C:cytoplasm"/>
    <property type="evidence" value="ECO:0007669"/>
    <property type="project" value="TreeGrafter"/>
</dbReference>
<dbReference type="InterPro" id="IPR006076">
    <property type="entry name" value="FAD-dep_OxRdtase"/>
</dbReference>
<dbReference type="Proteomes" id="UP000054481">
    <property type="component" value="Unassembled WGS sequence"/>
</dbReference>
<name>A0A0F7ZP61_9HYPO</name>
<dbReference type="OrthoDB" id="2015447at2759"/>
<dbReference type="GO" id="GO:0019478">
    <property type="term" value="P:D-amino acid catabolic process"/>
    <property type="evidence" value="ECO:0007669"/>
    <property type="project" value="TreeGrafter"/>
</dbReference>
<evidence type="ECO:0000256" key="7">
    <source>
        <dbReference type="SAM" id="MobiDB-lite"/>
    </source>
</evidence>
<dbReference type="PANTHER" id="PTHR11530">
    <property type="entry name" value="D-AMINO ACID OXIDASE"/>
    <property type="match status" value="1"/>
</dbReference>
<evidence type="ECO:0000256" key="2">
    <source>
        <dbReference type="ARBA" id="ARBA00006730"/>
    </source>
</evidence>
<feature type="domain" description="FAD dependent oxidoreductase" evidence="8">
    <location>
        <begin position="35"/>
        <end position="408"/>
    </location>
</feature>
<evidence type="ECO:0000256" key="1">
    <source>
        <dbReference type="ARBA" id="ARBA00001974"/>
    </source>
</evidence>
<feature type="binding site" evidence="6">
    <location>
        <position position="248"/>
    </location>
    <ligand>
        <name>FAD</name>
        <dbReference type="ChEBI" id="CHEBI:57692"/>
    </ligand>
</feature>
<comment type="cofactor">
    <cofactor evidence="1 6">
        <name>FAD</name>
        <dbReference type="ChEBI" id="CHEBI:57692"/>
    </cofactor>
</comment>
<dbReference type="GO" id="GO:0003884">
    <property type="term" value="F:D-amino-acid oxidase activity"/>
    <property type="evidence" value="ECO:0007669"/>
    <property type="project" value="InterPro"/>
</dbReference>
<dbReference type="GO" id="GO:0071949">
    <property type="term" value="F:FAD binding"/>
    <property type="evidence" value="ECO:0007669"/>
    <property type="project" value="InterPro"/>
</dbReference>
<protein>
    <recommendedName>
        <fullName evidence="8">FAD dependent oxidoreductase domain-containing protein</fullName>
    </recommendedName>
</protein>
<evidence type="ECO:0000256" key="3">
    <source>
        <dbReference type="ARBA" id="ARBA00022630"/>
    </source>
</evidence>
<comment type="similarity">
    <text evidence="2">Belongs to the DAMOX/DASOX family.</text>
</comment>
<evidence type="ECO:0000256" key="6">
    <source>
        <dbReference type="PIRSR" id="PIRSR000189-1"/>
    </source>
</evidence>
<feature type="region of interest" description="Disordered" evidence="7">
    <location>
        <begin position="1"/>
        <end position="26"/>
    </location>
</feature>
<proteinExistence type="inferred from homology"/>
<feature type="binding site" evidence="6">
    <location>
        <begin position="75"/>
        <end position="76"/>
    </location>
    <ligand>
        <name>FAD</name>
        <dbReference type="ChEBI" id="CHEBI:57692"/>
    </ligand>
</feature>
<dbReference type="EMBL" id="KQ030521">
    <property type="protein sequence ID" value="KJZ74940.1"/>
    <property type="molecule type" value="Genomic_DNA"/>
</dbReference>
<keyword evidence="5" id="KW-0560">Oxidoreductase</keyword>
<dbReference type="PIRSF" id="PIRSF000189">
    <property type="entry name" value="D-aa_oxidase"/>
    <property type="match status" value="1"/>
</dbReference>
<dbReference type="SUPFAM" id="SSF51971">
    <property type="entry name" value="Nucleotide-binding domain"/>
    <property type="match status" value="1"/>
</dbReference>
<evidence type="ECO:0000256" key="4">
    <source>
        <dbReference type="ARBA" id="ARBA00022827"/>
    </source>
</evidence>
<feature type="binding site" evidence="6">
    <location>
        <position position="363"/>
    </location>
    <ligand>
        <name>D-dopa</name>
        <dbReference type="ChEBI" id="CHEBI:149689"/>
    </ligand>
</feature>
<evidence type="ECO:0000313" key="10">
    <source>
        <dbReference type="Proteomes" id="UP000054481"/>
    </source>
</evidence>
<gene>
    <name evidence="9" type="ORF">HIM_05671</name>
</gene>
<dbReference type="PANTHER" id="PTHR11530:SF25">
    <property type="entry name" value="FAD DEPENDENT OXIDOREDUCTASE DOMAIN-CONTAINING PROTEIN"/>
    <property type="match status" value="1"/>
</dbReference>
<keyword evidence="10" id="KW-1185">Reference proteome</keyword>
<evidence type="ECO:0000256" key="5">
    <source>
        <dbReference type="ARBA" id="ARBA00023002"/>
    </source>
</evidence>
<dbReference type="Pfam" id="PF01266">
    <property type="entry name" value="DAO"/>
    <property type="match status" value="1"/>
</dbReference>
<sequence length="427" mass="47105">MNDSEPHATAGLSLGEDISAGPHPLRQPTASTPHILVIGGGVTGLVTAWLLVDRGYQVTVVSREWASFGPGQRLTSQISGALWELPPTQCGGVRAVDQELSQGDLETVQKWAMESFAVYYRMAVNPQLARASGVKMKMCTVFHTYAVANNEVTYRKMELAKQVSPNGFHWGIDLAKRYGVNVEAYGGLKDAYEHLAPIIDTDVAMAFLMRLVRSKGAKLHTDSVLGDILNHETHLLNIYGADAIVNATGMAARDTAADRKIYPLRGALLRVINDGSNFAKIENSIILAAETKADGTYEDIAFIVPRNDNILVLGSLEQPHKAQLDLTSDSPEIWKMRKRCEDLLPRLKGARLDVDYPLAQGLRPYRDSRIRLEREKRSTWDGRESRIVHCYGHGGAGWSLAFGSSRECVRLVEDVILSSKPRISCHM</sequence>
<dbReference type="Gene3D" id="3.40.50.720">
    <property type="entry name" value="NAD(P)-binding Rossmann-like Domain"/>
    <property type="match status" value="1"/>
</dbReference>
<evidence type="ECO:0000313" key="9">
    <source>
        <dbReference type="EMBL" id="KJZ74940.1"/>
    </source>
</evidence>
<dbReference type="SUPFAM" id="SSF54373">
    <property type="entry name" value="FAD-linked reductases, C-terminal domain"/>
    <property type="match status" value="1"/>
</dbReference>
<feature type="binding site" evidence="6">
    <location>
        <position position="395"/>
    </location>
    <ligand>
        <name>D-dopa</name>
        <dbReference type="ChEBI" id="CHEBI:149689"/>
    </ligand>
</feature>
<dbReference type="AlphaFoldDB" id="A0A0F7ZP61"/>
<dbReference type="InterPro" id="IPR023209">
    <property type="entry name" value="DAO"/>
</dbReference>